<keyword evidence="3" id="KW-1185">Reference proteome</keyword>
<evidence type="ECO:0000313" key="2">
    <source>
        <dbReference type="EMBL" id="OQS05944.1"/>
    </source>
</evidence>
<keyword evidence="1" id="KW-0812">Transmembrane</keyword>
<feature type="transmembrane region" description="Helical" evidence="1">
    <location>
        <begin position="20"/>
        <end position="50"/>
    </location>
</feature>
<dbReference type="EMBL" id="JNBS01000400">
    <property type="protein sequence ID" value="OQS05944.1"/>
    <property type="molecule type" value="Genomic_DNA"/>
</dbReference>
<organism evidence="2 3">
    <name type="scientific">Thraustotheca clavata</name>
    <dbReference type="NCBI Taxonomy" id="74557"/>
    <lineage>
        <taxon>Eukaryota</taxon>
        <taxon>Sar</taxon>
        <taxon>Stramenopiles</taxon>
        <taxon>Oomycota</taxon>
        <taxon>Saprolegniomycetes</taxon>
        <taxon>Saprolegniales</taxon>
        <taxon>Achlyaceae</taxon>
        <taxon>Thraustotheca</taxon>
    </lineage>
</organism>
<evidence type="ECO:0000256" key="1">
    <source>
        <dbReference type="SAM" id="Phobius"/>
    </source>
</evidence>
<keyword evidence="1" id="KW-0472">Membrane</keyword>
<sequence length="131" mass="14662">MMLLNGDIYITFEDYVIKYLGILGLIAVATYLHHTECSSIPAVFGCIYFFSSNGPRFGPCLLLCWGHFCFFAMLCLSFISAIPVTSSRWCIAFSAPIFLHTAVLSISLHAVRQTLLALLITSFILVNQHYQ</sequence>
<proteinExistence type="predicted"/>
<name>A0A1W0A6M2_9STRA</name>
<dbReference type="Proteomes" id="UP000243217">
    <property type="component" value="Unassembled WGS sequence"/>
</dbReference>
<dbReference type="AlphaFoldDB" id="A0A1W0A6M2"/>
<accession>A0A1W0A6M2</accession>
<keyword evidence="1" id="KW-1133">Transmembrane helix</keyword>
<feature type="transmembrane region" description="Helical" evidence="1">
    <location>
        <begin position="62"/>
        <end position="82"/>
    </location>
</feature>
<evidence type="ECO:0000313" key="3">
    <source>
        <dbReference type="Proteomes" id="UP000243217"/>
    </source>
</evidence>
<gene>
    <name evidence="2" type="ORF">THRCLA_20488</name>
</gene>
<protein>
    <submittedName>
        <fullName evidence="2">Uncharacterized protein</fullName>
    </submittedName>
</protein>
<reference evidence="2 3" key="1">
    <citation type="journal article" date="2014" name="Genome Biol. Evol.">
        <title>The secreted proteins of Achlya hypogyna and Thraustotheca clavata identify the ancestral oomycete secretome and reveal gene acquisitions by horizontal gene transfer.</title>
        <authorList>
            <person name="Misner I."/>
            <person name="Blouin N."/>
            <person name="Leonard G."/>
            <person name="Richards T.A."/>
            <person name="Lane C.E."/>
        </authorList>
    </citation>
    <scope>NUCLEOTIDE SEQUENCE [LARGE SCALE GENOMIC DNA]</scope>
    <source>
        <strain evidence="2 3">ATCC 34112</strain>
    </source>
</reference>
<comment type="caution">
    <text evidence="2">The sequence shown here is derived from an EMBL/GenBank/DDBJ whole genome shotgun (WGS) entry which is preliminary data.</text>
</comment>